<gene>
    <name evidence="1" type="ORF">HUF19_13445</name>
</gene>
<name>A0ABY6ACQ6_9GAMM</name>
<keyword evidence="2" id="KW-1185">Reference proteome</keyword>
<sequence length="117" mass="13215">MSMPTKKLLVFTTKRVTKMGFNDHLDEDDGFNEFLSDLVDNEHLDGAAEGITKQVIAEGVESLSSKQKWIFDNHVLNEYVTSECTRGGCDIPWSEMYEAYHNGGMCSWCAHMDGKDD</sequence>
<dbReference type="Proteomes" id="UP001065322">
    <property type="component" value="Chromosome"/>
</dbReference>
<protein>
    <submittedName>
        <fullName evidence="1">Uncharacterized protein</fullName>
    </submittedName>
</protein>
<evidence type="ECO:0000313" key="1">
    <source>
        <dbReference type="EMBL" id="UXD88368.1"/>
    </source>
</evidence>
<evidence type="ECO:0000313" key="2">
    <source>
        <dbReference type="Proteomes" id="UP001065322"/>
    </source>
</evidence>
<accession>A0ABY6ACQ6</accession>
<dbReference type="RefSeq" id="WP_260997102.1">
    <property type="nucleotide sequence ID" value="NZ_CP054475.1"/>
</dbReference>
<organism evidence="1 2">
    <name type="scientific">Thalassolituus hydrocarboniclasticus</name>
    <dbReference type="NCBI Taxonomy" id="2742796"/>
    <lineage>
        <taxon>Bacteria</taxon>
        <taxon>Pseudomonadati</taxon>
        <taxon>Pseudomonadota</taxon>
        <taxon>Gammaproteobacteria</taxon>
        <taxon>Oceanospirillales</taxon>
        <taxon>Oceanospirillaceae</taxon>
        <taxon>Thalassolituus</taxon>
    </lineage>
</organism>
<dbReference type="EMBL" id="CP054475">
    <property type="protein sequence ID" value="UXD88368.1"/>
    <property type="molecule type" value="Genomic_DNA"/>
</dbReference>
<proteinExistence type="predicted"/>
<reference evidence="2" key="1">
    <citation type="submission" date="2020-06" db="EMBL/GenBank/DDBJ databases">
        <title>Thalassolituus marinus alknpb1M-1, a hydrocarbon-degrading bacterium isolated from the deep-sea overlying water using an in-situ strategy from the South China Sea basin.</title>
        <authorList>
            <person name="Dong C."/>
            <person name="Chen Y."/>
            <person name="Shao Z."/>
        </authorList>
    </citation>
    <scope>NUCLEOTIDE SEQUENCE [LARGE SCALE GENOMIC DNA]</scope>
    <source>
        <strain evidence="2">alknpb1M-1</strain>
    </source>
</reference>